<dbReference type="AlphaFoldDB" id="W1NT08"/>
<accession>W1NT08</accession>
<protein>
    <recommendedName>
        <fullName evidence="4">Aminotransferase-like plant mobile domain-containing protein</fullName>
    </recommendedName>
</protein>
<evidence type="ECO:0000256" key="1">
    <source>
        <dbReference type="SAM" id="MobiDB-lite"/>
    </source>
</evidence>
<dbReference type="HOGENOM" id="CLU_1697895_0_0_1"/>
<gene>
    <name evidence="2" type="ORF">AMTR_s00120p00081720</name>
</gene>
<dbReference type="Gramene" id="ERM98040">
    <property type="protein sequence ID" value="ERM98040"/>
    <property type="gene ID" value="AMTR_s00120p00081720"/>
</dbReference>
<keyword evidence="3" id="KW-1185">Reference proteome</keyword>
<dbReference type="Proteomes" id="UP000017836">
    <property type="component" value="Unassembled WGS sequence"/>
</dbReference>
<name>W1NT08_AMBTC</name>
<feature type="region of interest" description="Disordered" evidence="1">
    <location>
        <begin position="73"/>
        <end position="155"/>
    </location>
</feature>
<proteinExistence type="predicted"/>
<sequence length="155" mass="18048">MSDRVLLQFGKLQVIHVGPPKWQRREKVGLHLTSWINELAIEISDWRQQEPNVVKAAVDKYGAMPTKEYMVWYKGGDNDNESEDADEESNTEEGDGGDKERESKADEEDERRTKSKNDEERESKTDEENERRTKRKNDKGKAIASWPKGWLTPRK</sequence>
<evidence type="ECO:0008006" key="4">
    <source>
        <dbReference type="Google" id="ProtNLM"/>
    </source>
</evidence>
<evidence type="ECO:0000313" key="2">
    <source>
        <dbReference type="EMBL" id="ERM98040.1"/>
    </source>
</evidence>
<evidence type="ECO:0000313" key="3">
    <source>
        <dbReference type="Proteomes" id="UP000017836"/>
    </source>
</evidence>
<reference evidence="3" key="1">
    <citation type="journal article" date="2013" name="Science">
        <title>The Amborella genome and the evolution of flowering plants.</title>
        <authorList>
            <consortium name="Amborella Genome Project"/>
        </authorList>
    </citation>
    <scope>NUCLEOTIDE SEQUENCE [LARGE SCALE GENOMIC DNA]</scope>
</reference>
<dbReference type="EMBL" id="KI395590">
    <property type="protein sequence ID" value="ERM98040.1"/>
    <property type="molecule type" value="Genomic_DNA"/>
</dbReference>
<feature type="compositionally biased region" description="Basic and acidic residues" evidence="1">
    <location>
        <begin position="96"/>
        <end position="131"/>
    </location>
</feature>
<organism evidence="2 3">
    <name type="scientific">Amborella trichopoda</name>
    <dbReference type="NCBI Taxonomy" id="13333"/>
    <lineage>
        <taxon>Eukaryota</taxon>
        <taxon>Viridiplantae</taxon>
        <taxon>Streptophyta</taxon>
        <taxon>Embryophyta</taxon>
        <taxon>Tracheophyta</taxon>
        <taxon>Spermatophyta</taxon>
        <taxon>Magnoliopsida</taxon>
        <taxon>Amborellales</taxon>
        <taxon>Amborellaceae</taxon>
        <taxon>Amborella</taxon>
    </lineage>
</organism>
<feature type="compositionally biased region" description="Acidic residues" evidence="1">
    <location>
        <begin position="78"/>
        <end position="95"/>
    </location>
</feature>